<dbReference type="SUPFAM" id="SSF50630">
    <property type="entry name" value="Acid proteases"/>
    <property type="match status" value="1"/>
</dbReference>
<dbReference type="Gene3D" id="2.40.70.10">
    <property type="entry name" value="Acid Proteases"/>
    <property type="match status" value="2"/>
</dbReference>
<dbReference type="InterPro" id="IPR032799">
    <property type="entry name" value="TAXi_C"/>
</dbReference>
<dbReference type="PROSITE" id="PS51767">
    <property type="entry name" value="PEPTIDASE_A1"/>
    <property type="match status" value="1"/>
</dbReference>
<dbReference type="CDD" id="cd05476">
    <property type="entry name" value="pepsin_A_like_plant"/>
    <property type="match status" value="1"/>
</dbReference>
<dbReference type="InterPro" id="IPR034161">
    <property type="entry name" value="Pepsin-like_plant"/>
</dbReference>
<protein>
    <submittedName>
        <fullName evidence="8">OLC1v1034829C1</fullName>
    </submittedName>
</protein>
<keyword evidence="3" id="KW-0064">Aspartyl protease</keyword>
<name>A0AAV1CRJ2_OLDCO</name>
<dbReference type="GO" id="GO:0006508">
    <property type="term" value="P:proteolysis"/>
    <property type="evidence" value="ECO:0007669"/>
    <property type="project" value="UniProtKB-KW"/>
</dbReference>
<evidence type="ECO:0000256" key="4">
    <source>
        <dbReference type="ARBA" id="ARBA00022801"/>
    </source>
</evidence>
<dbReference type="PRINTS" id="PR00792">
    <property type="entry name" value="PEPSIN"/>
</dbReference>
<dbReference type="InterPro" id="IPR021109">
    <property type="entry name" value="Peptidase_aspartic_dom_sf"/>
</dbReference>
<dbReference type="Pfam" id="PF14541">
    <property type="entry name" value="TAXi_C"/>
    <property type="match status" value="1"/>
</dbReference>
<comment type="similarity">
    <text evidence="1">Belongs to the peptidase A1 family.</text>
</comment>
<dbReference type="PANTHER" id="PTHR13683">
    <property type="entry name" value="ASPARTYL PROTEASES"/>
    <property type="match status" value="1"/>
</dbReference>
<proteinExistence type="inferred from homology"/>
<accession>A0AAV1CRJ2</accession>
<dbReference type="EMBL" id="OX459120">
    <property type="protein sequence ID" value="CAI9098219.1"/>
    <property type="molecule type" value="Genomic_DNA"/>
</dbReference>
<feature type="active site" evidence="6">
    <location>
        <position position="316"/>
    </location>
</feature>
<keyword evidence="9" id="KW-1185">Reference proteome</keyword>
<evidence type="ECO:0000259" key="7">
    <source>
        <dbReference type="PROSITE" id="PS51767"/>
    </source>
</evidence>
<dbReference type="AlphaFoldDB" id="A0AAV1CRJ2"/>
<organism evidence="8 9">
    <name type="scientific">Oldenlandia corymbosa var. corymbosa</name>
    <dbReference type="NCBI Taxonomy" id="529605"/>
    <lineage>
        <taxon>Eukaryota</taxon>
        <taxon>Viridiplantae</taxon>
        <taxon>Streptophyta</taxon>
        <taxon>Embryophyta</taxon>
        <taxon>Tracheophyta</taxon>
        <taxon>Spermatophyta</taxon>
        <taxon>Magnoliopsida</taxon>
        <taxon>eudicotyledons</taxon>
        <taxon>Gunneridae</taxon>
        <taxon>Pentapetalae</taxon>
        <taxon>asterids</taxon>
        <taxon>lamiids</taxon>
        <taxon>Gentianales</taxon>
        <taxon>Rubiaceae</taxon>
        <taxon>Rubioideae</taxon>
        <taxon>Spermacoceae</taxon>
        <taxon>Hedyotis-Oldenlandia complex</taxon>
        <taxon>Oldenlandia</taxon>
    </lineage>
</organism>
<keyword evidence="5" id="KW-0325">Glycoprotein</keyword>
<evidence type="ECO:0000256" key="3">
    <source>
        <dbReference type="ARBA" id="ARBA00022750"/>
    </source>
</evidence>
<dbReference type="InterPro" id="IPR032861">
    <property type="entry name" value="TAXi_N"/>
</dbReference>
<evidence type="ECO:0000256" key="6">
    <source>
        <dbReference type="PIRSR" id="PIRSR601461-1"/>
    </source>
</evidence>
<dbReference type="Pfam" id="PF14543">
    <property type="entry name" value="TAXi_N"/>
    <property type="match status" value="1"/>
</dbReference>
<dbReference type="Proteomes" id="UP001161247">
    <property type="component" value="Chromosome 3"/>
</dbReference>
<dbReference type="InterPro" id="IPR001461">
    <property type="entry name" value="Aspartic_peptidase_A1"/>
</dbReference>
<evidence type="ECO:0000256" key="2">
    <source>
        <dbReference type="ARBA" id="ARBA00022670"/>
    </source>
</evidence>
<dbReference type="PANTHER" id="PTHR13683:SF768">
    <property type="entry name" value="EUKARYOTIC ASPARTYL PROTEASE FAMILY PROTEIN"/>
    <property type="match status" value="1"/>
</dbReference>
<evidence type="ECO:0000256" key="5">
    <source>
        <dbReference type="ARBA" id="ARBA00023180"/>
    </source>
</evidence>
<feature type="active site" evidence="6">
    <location>
        <position position="102"/>
    </location>
</feature>
<keyword evidence="2" id="KW-0645">Protease</keyword>
<dbReference type="InterPro" id="IPR033121">
    <property type="entry name" value="PEPTIDASE_A1"/>
</dbReference>
<keyword evidence="4" id="KW-0378">Hydrolase</keyword>
<gene>
    <name evidence="8" type="ORF">OLC1_LOCUS8493</name>
</gene>
<evidence type="ECO:0000313" key="9">
    <source>
        <dbReference type="Proteomes" id="UP001161247"/>
    </source>
</evidence>
<feature type="domain" description="Peptidase A1" evidence="7">
    <location>
        <begin position="84"/>
        <end position="436"/>
    </location>
</feature>
<evidence type="ECO:0000256" key="1">
    <source>
        <dbReference type="ARBA" id="ARBA00007447"/>
    </source>
</evidence>
<sequence>MILRTLDMGRNGLLGLVVVLLFYTGAATDNLVFNVQHRYGGRGKANRSTLKAFKLHDARRHQRKLAALDLPLGGDGKVTGSGLYYTKLSIGTPAKDFHVQVDTGSDILWVNCVDCVECPKKSDLGLELSLYDMKASSTGKQVTCDQEICNAIYNTEASACKAKPCDYSISYADGSTMTGFFVTDSVQFNQVSGNLQTNSTTGDVSFGCSQKQSGTSGTATDRVSGIVGFGQGNASIISQLAKSGKVKKTFSHCLDNINGGGIFAIGQVMDPKFNTTPLLDDISHYNVIMEKAEVEGDVFDLPTQSFFDLGRKTVIDSGATLAHIPGDIYDLIMTKVTARQANLKTHIVDPELKCFFFNGKIEDGFPPITFHFDNSLAMEVSPREYLLHLRDNEWCFGFQRGGMQTDDGEDLILLGDVMLSNKLVVYDLENQTIGWTTYNCSSSIKVKDQISGNVNSVNTHDISSSAYKFKDTGPNFLTALLLLMATLAM</sequence>
<reference evidence="8" key="1">
    <citation type="submission" date="2023-03" db="EMBL/GenBank/DDBJ databases">
        <authorList>
            <person name="Julca I."/>
        </authorList>
    </citation>
    <scope>NUCLEOTIDE SEQUENCE</scope>
</reference>
<dbReference type="GO" id="GO:0004190">
    <property type="term" value="F:aspartic-type endopeptidase activity"/>
    <property type="evidence" value="ECO:0007669"/>
    <property type="project" value="UniProtKB-KW"/>
</dbReference>
<evidence type="ECO:0000313" key="8">
    <source>
        <dbReference type="EMBL" id="CAI9098219.1"/>
    </source>
</evidence>